<evidence type="ECO:0000313" key="12">
    <source>
        <dbReference type="Proteomes" id="UP000694540"/>
    </source>
</evidence>
<evidence type="ECO:0000256" key="10">
    <source>
        <dbReference type="SAM" id="Phobius"/>
    </source>
</evidence>
<evidence type="ECO:0000256" key="6">
    <source>
        <dbReference type="ARBA" id="ARBA00022729"/>
    </source>
</evidence>
<sequence length="70" mass="7314">AWGGNQPNPHEIQKPPELAPLLLLQIQTGVLGNRTTTKKPKGGAPALGGLGGSSILLFLTNILIQLLHLS</sequence>
<evidence type="ECO:0000256" key="9">
    <source>
        <dbReference type="ARBA" id="ARBA00023288"/>
    </source>
</evidence>
<keyword evidence="12" id="KW-1185">Reference proteome</keyword>
<keyword evidence="10" id="KW-0812">Transmembrane</keyword>
<dbReference type="AlphaFoldDB" id="A0A8C3YG43"/>
<evidence type="ECO:0000256" key="1">
    <source>
        <dbReference type="ARBA" id="ARBA00002087"/>
    </source>
</evidence>
<keyword evidence="7 10" id="KW-0472">Membrane</keyword>
<evidence type="ECO:0000256" key="8">
    <source>
        <dbReference type="ARBA" id="ARBA00023180"/>
    </source>
</evidence>
<keyword evidence="10" id="KW-1133">Transmembrane helix</keyword>
<dbReference type="GO" id="GO:0097225">
    <property type="term" value="C:sperm midpiece"/>
    <property type="evidence" value="ECO:0007669"/>
    <property type="project" value="TreeGrafter"/>
</dbReference>
<dbReference type="GO" id="GO:0007204">
    <property type="term" value="P:positive regulation of cytosolic calcium ion concentration"/>
    <property type="evidence" value="ECO:0007669"/>
    <property type="project" value="TreeGrafter"/>
</dbReference>
<keyword evidence="4" id="KW-1003">Cell membrane</keyword>
<dbReference type="PANTHER" id="PTHR15029:SF0">
    <property type="entry name" value="CAMPATH-1 ANTIGEN"/>
    <property type="match status" value="1"/>
</dbReference>
<evidence type="ECO:0000256" key="2">
    <source>
        <dbReference type="ARBA" id="ARBA00004609"/>
    </source>
</evidence>
<dbReference type="GO" id="GO:0005886">
    <property type="term" value="C:plasma membrane"/>
    <property type="evidence" value="ECO:0007669"/>
    <property type="project" value="UniProtKB-SubCell"/>
</dbReference>
<reference evidence="11" key="2">
    <citation type="submission" date="2025-09" db="UniProtKB">
        <authorList>
            <consortium name="Ensembl"/>
        </authorList>
    </citation>
    <scope>IDENTIFICATION</scope>
</reference>
<comment type="subcellular location">
    <subcellularLocation>
        <location evidence="2">Cell membrane</location>
        <topology evidence="2">Lipid-anchor</topology>
        <topology evidence="2">GPI-anchor</topology>
    </subcellularLocation>
</comment>
<dbReference type="PANTHER" id="PTHR15029">
    <property type="entry name" value="CAMPATH-1 ANTIGEN"/>
    <property type="match status" value="1"/>
</dbReference>
<keyword evidence="6" id="KW-0732">Signal</keyword>
<proteinExistence type="predicted"/>
<accession>A0A8C3YG43</accession>
<dbReference type="InterPro" id="IPR026643">
    <property type="entry name" value="CAMPATH-1"/>
</dbReference>
<name>A0A8C3YG43_9CETA</name>
<dbReference type="GO" id="GO:0098552">
    <property type="term" value="C:side of membrane"/>
    <property type="evidence" value="ECO:0007669"/>
    <property type="project" value="UniProtKB-KW"/>
</dbReference>
<organism evidence="11 12">
    <name type="scientific">Catagonus wagneri</name>
    <name type="common">Chacoan peccary</name>
    <dbReference type="NCBI Taxonomy" id="51154"/>
    <lineage>
        <taxon>Eukaryota</taxon>
        <taxon>Metazoa</taxon>
        <taxon>Chordata</taxon>
        <taxon>Craniata</taxon>
        <taxon>Vertebrata</taxon>
        <taxon>Euteleostomi</taxon>
        <taxon>Mammalia</taxon>
        <taxon>Eutheria</taxon>
        <taxon>Laurasiatheria</taxon>
        <taxon>Artiodactyla</taxon>
        <taxon>Suina</taxon>
        <taxon>Tayassuidae</taxon>
        <taxon>Catagonus</taxon>
    </lineage>
</organism>
<keyword evidence="8" id="KW-0325">Glycoprotein</keyword>
<evidence type="ECO:0000256" key="7">
    <source>
        <dbReference type="ARBA" id="ARBA00023136"/>
    </source>
</evidence>
<evidence type="ECO:0000256" key="4">
    <source>
        <dbReference type="ARBA" id="ARBA00022475"/>
    </source>
</evidence>
<keyword evidence="9" id="KW-0449">Lipoprotein</keyword>
<protein>
    <recommendedName>
        <fullName evidence="3">CAMPATH-1 antigen</fullName>
    </recommendedName>
</protein>
<keyword evidence="5" id="KW-0336">GPI-anchor</keyword>
<evidence type="ECO:0000256" key="5">
    <source>
        <dbReference type="ARBA" id="ARBA00022622"/>
    </source>
</evidence>
<evidence type="ECO:0000313" key="11">
    <source>
        <dbReference type="Ensembl" id="ENSCWAP00000009760.1"/>
    </source>
</evidence>
<reference evidence="11" key="1">
    <citation type="submission" date="2025-08" db="UniProtKB">
        <authorList>
            <consortium name="Ensembl"/>
        </authorList>
    </citation>
    <scope>IDENTIFICATION</scope>
</reference>
<dbReference type="Proteomes" id="UP000694540">
    <property type="component" value="Unplaced"/>
</dbReference>
<evidence type="ECO:0000256" key="3">
    <source>
        <dbReference type="ARBA" id="ARBA00013286"/>
    </source>
</evidence>
<feature type="transmembrane region" description="Helical" evidence="10">
    <location>
        <begin position="44"/>
        <end position="67"/>
    </location>
</feature>
<dbReference type="Ensembl" id="ENSCWAT00000010604.1">
    <property type="protein sequence ID" value="ENSCWAP00000009760.1"/>
    <property type="gene ID" value="ENSCWAG00000007579.1"/>
</dbReference>
<dbReference type="Pfam" id="PF15116">
    <property type="entry name" value="CD52"/>
    <property type="match status" value="1"/>
</dbReference>
<comment type="function">
    <text evidence="1">May play a role in carrying and orienting carbohydrate, as well as having a more specific role.</text>
</comment>